<dbReference type="PANTHER" id="PTHR31182">
    <property type="entry name" value="C2 NT-TYPE DOMAIN-CONTAINING PROTEIN"/>
    <property type="match status" value="1"/>
</dbReference>
<dbReference type="PANTHER" id="PTHR31182:SF17">
    <property type="entry name" value="EEIG1_EHBP1 PROTEIN AMINO-TERMINAL DOMAIN PROTEIN"/>
    <property type="match status" value="1"/>
</dbReference>
<sequence>MSRDKQTTLKAQTFFASNDQRDPTAGGESACTAIVTVIASALHKNELNTPTRSELDALIREGSLEWQKLCNNKSYIEHSPDKHFDLETNIGSKNKADIHFA</sequence>
<organism evidence="2 3">
    <name type="scientific">Zingiber officinale</name>
    <name type="common">Ginger</name>
    <name type="synonym">Amomum zingiber</name>
    <dbReference type="NCBI Taxonomy" id="94328"/>
    <lineage>
        <taxon>Eukaryota</taxon>
        <taxon>Viridiplantae</taxon>
        <taxon>Streptophyta</taxon>
        <taxon>Embryophyta</taxon>
        <taxon>Tracheophyta</taxon>
        <taxon>Spermatophyta</taxon>
        <taxon>Magnoliopsida</taxon>
        <taxon>Liliopsida</taxon>
        <taxon>Zingiberales</taxon>
        <taxon>Zingiberaceae</taxon>
        <taxon>Zingiber</taxon>
    </lineage>
</organism>
<name>A0A8J5C6K7_ZINOF</name>
<reference evidence="2 3" key="1">
    <citation type="submission" date="2020-08" db="EMBL/GenBank/DDBJ databases">
        <title>Plant Genome Project.</title>
        <authorList>
            <person name="Zhang R.-G."/>
        </authorList>
    </citation>
    <scope>NUCLEOTIDE SEQUENCE [LARGE SCALE GENOMIC DNA]</scope>
    <source>
        <tissue evidence="2">Rhizome</tissue>
    </source>
</reference>
<dbReference type="AlphaFoldDB" id="A0A8J5C6K7"/>
<evidence type="ECO:0000313" key="2">
    <source>
        <dbReference type="EMBL" id="KAG6474175.1"/>
    </source>
</evidence>
<comment type="caution">
    <text evidence="2">The sequence shown here is derived from an EMBL/GenBank/DDBJ whole genome shotgun (WGS) entry which is preliminary data.</text>
</comment>
<keyword evidence="3" id="KW-1185">Reference proteome</keyword>
<evidence type="ECO:0000313" key="3">
    <source>
        <dbReference type="Proteomes" id="UP000734854"/>
    </source>
</evidence>
<feature type="region of interest" description="Disordered" evidence="1">
    <location>
        <begin position="1"/>
        <end position="27"/>
    </location>
</feature>
<protein>
    <submittedName>
        <fullName evidence="2">Uncharacterized protein</fullName>
    </submittedName>
</protein>
<dbReference type="Proteomes" id="UP000734854">
    <property type="component" value="Unassembled WGS sequence"/>
</dbReference>
<gene>
    <name evidence="2" type="ORF">ZIOFF_068099</name>
</gene>
<accession>A0A8J5C6K7</accession>
<feature type="compositionally biased region" description="Polar residues" evidence="1">
    <location>
        <begin position="8"/>
        <end position="18"/>
    </location>
</feature>
<evidence type="ECO:0000256" key="1">
    <source>
        <dbReference type="SAM" id="MobiDB-lite"/>
    </source>
</evidence>
<proteinExistence type="predicted"/>
<dbReference type="EMBL" id="JACMSC010000019">
    <property type="protein sequence ID" value="KAG6474175.1"/>
    <property type="molecule type" value="Genomic_DNA"/>
</dbReference>